<evidence type="ECO:0000256" key="2">
    <source>
        <dbReference type="ARBA" id="ARBA00023015"/>
    </source>
</evidence>
<keyword evidence="7" id="KW-1185">Reference proteome</keyword>
<dbReference type="SUPFAM" id="SSF46785">
    <property type="entry name" value="Winged helix' DNA-binding domain"/>
    <property type="match status" value="1"/>
</dbReference>
<dbReference type="InterPro" id="IPR050950">
    <property type="entry name" value="HTH-type_LysR_regulators"/>
</dbReference>
<dbReference type="InterPro" id="IPR005119">
    <property type="entry name" value="LysR_subst-bd"/>
</dbReference>
<reference evidence="6 7" key="1">
    <citation type="submission" date="2023-03" db="EMBL/GenBank/DDBJ databases">
        <title>Roseibium porphyridii sp. nov. and Roseibium rhodosorbium sp. nov. isolated from marine algae, Porphyridium cruentum and Rhodosorus marinus, respectively.</title>
        <authorList>
            <person name="Lee M.W."/>
            <person name="Choi B.J."/>
            <person name="Lee J.K."/>
            <person name="Choi D.G."/>
            <person name="Baek J.H."/>
            <person name="Bayburt H."/>
            <person name="Kim J.M."/>
            <person name="Han D.M."/>
            <person name="Kim K.H."/>
            <person name="Jeon C.O."/>
        </authorList>
    </citation>
    <scope>NUCLEOTIDE SEQUENCE [LARGE SCALE GENOMIC DNA]</scope>
    <source>
        <strain evidence="6 7">KMA01</strain>
    </source>
</reference>
<dbReference type="PANTHER" id="PTHR30419">
    <property type="entry name" value="HTH-TYPE TRANSCRIPTIONAL REGULATOR YBHD"/>
    <property type="match status" value="1"/>
</dbReference>
<evidence type="ECO:0000259" key="5">
    <source>
        <dbReference type="PROSITE" id="PS50931"/>
    </source>
</evidence>
<evidence type="ECO:0000256" key="1">
    <source>
        <dbReference type="ARBA" id="ARBA00009437"/>
    </source>
</evidence>
<keyword evidence="4" id="KW-0804">Transcription</keyword>
<dbReference type="CDD" id="cd05466">
    <property type="entry name" value="PBP2_LTTR_substrate"/>
    <property type="match status" value="1"/>
</dbReference>
<dbReference type="PANTHER" id="PTHR30419:SF8">
    <property type="entry name" value="NITROGEN ASSIMILATION TRANSCRIPTIONAL ACTIVATOR-RELATED"/>
    <property type="match status" value="1"/>
</dbReference>
<dbReference type="SUPFAM" id="SSF53850">
    <property type="entry name" value="Periplasmic binding protein-like II"/>
    <property type="match status" value="1"/>
</dbReference>
<name>A0ABY8FBS2_9HYPH</name>
<dbReference type="InterPro" id="IPR036388">
    <property type="entry name" value="WH-like_DNA-bd_sf"/>
</dbReference>
<dbReference type="InterPro" id="IPR000847">
    <property type="entry name" value="LysR_HTH_N"/>
</dbReference>
<evidence type="ECO:0000313" key="6">
    <source>
        <dbReference type="EMBL" id="WFE91305.1"/>
    </source>
</evidence>
<sequence length="308" mass="33986">MIYEPELLRRLVAIVETNNMRAAAEMMGVTQPALTRSLKLLEAAVGGVLFERRDRGLHLTALGKLVHAQARHLLREHQLAEAELNALQNGEQGQLRIAAAPVWMTTILPPAIAKMHQRFPKLFIKLKSTNYTEGVEGLKEGEFDAFFGGFQRRESLPSYLVRKALFNAKLVIVANAEHPIHDRSAAAEDLLAQTWLSYQSEVAYLDTINATLDDTAEISIGANLQCDSMLTALELLRQGDYLAVLPSSFLNSDSGKGLKIVSTDLPAIRFASGPIYRRSLEANHAMTMMLDLTKAQVASLSNWGAEFS</sequence>
<feature type="domain" description="HTH lysR-type" evidence="5">
    <location>
        <begin position="1"/>
        <end position="60"/>
    </location>
</feature>
<accession>A0ABY8FBS2</accession>
<dbReference type="Gene3D" id="3.40.190.290">
    <property type="match status" value="1"/>
</dbReference>
<dbReference type="InterPro" id="IPR036390">
    <property type="entry name" value="WH_DNA-bd_sf"/>
</dbReference>
<keyword evidence="3" id="KW-0238">DNA-binding</keyword>
<protein>
    <submittedName>
        <fullName evidence="6">LysR family transcriptional regulator</fullName>
    </submittedName>
</protein>
<organism evidence="6 7">
    <name type="scientific">Roseibium porphyridii</name>
    <dbReference type="NCBI Taxonomy" id="2866279"/>
    <lineage>
        <taxon>Bacteria</taxon>
        <taxon>Pseudomonadati</taxon>
        <taxon>Pseudomonadota</taxon>
        <taxon>Alphaproteobacteria</taxon>
        <taxon>Hyphomicrobiales</taxon>
        <taxon>Stappiaceae</taxon>
        <taxon>Roseibium</taxon>
    </lineage>
</organism>
<dbReference type="Pfam" id="PF03466">
    <property type="entry name" value="LysR_substrate"/>
    <property type="match status" value="1"/>
</dbReference>
<dbReference type="PRINTS" id="PR00039">
    <property type="entry name" value="HTHLYSR"/>
</dbReference>
<evidence type="ECO:0000256" key="3">
    <source>
        <dbReference type="ARBA" id="ARBA00023125"/>
    </source>
</evidence>
<evidence type="ECO:0000256" key="4">
    <source>
        <dbReference type="ARBA" id="ARBA00023163"/>
    </source>
</evidence>
<dbReference type="PROSITE" id="PS50931">
    <property type="entry name" value="HTH_LYSR"/>
    <property type="match status" value="1"/>
</dbReference>
<proteinExistence type="inferred from homology"/>
<dbReference type="Proteomes" id="UP001209803">
    <property type="component" value="Chromosome"/>
</dbReference>
<dbReference type="RefSeq" id="WP_265683634.1">
    <property type="nucleotide sequence ID" value="NZ_CP120863.1"/>
</dbReference>
<dbReference type="Pfam" id="PF00126">
    <property type="entry name" value="HTH_1"/>
    <property type="match status" value="1"/>
</dbReference>
<dbReference type="Gene3D" id="1.10.10.10">
    <property type="entry name" value="Winged helix-like DNA-binding domain superfamily/Winged helix DNA-binding domain"/>
    <property type="match status" value="1"/>
</dbReference>
<evidence type="ECO:0000313" key="7">
    <source>
        <dbReference type="Proteomes" id="UP001209803"/>
    </source>
</evidence>
<keyword evidence="2" id="KW-0805">Transcription regulation</keyword>
<dbReference type="EMBL" id="CP120863">
    <property type="protein sequence ID" value="WFE91305.1"/>
    <property type="molecule type" value="Genomic_DNA"/>
</dbReference>
<gene>
    <name evidence="6" type="ORF">K1718_08095</name>
</gene>
<comment type="similarity">
    <text evidence="1">Belongs to the LysR transcriptional regulatory family.</text>
</comment>